<dbReference type="NCBIfam" id="TIGR01727">
    <property type="entry name" value="oligo_HPY"/>
    <property type="match status" value="1"/>
</dbReference>
<evidence type="ECO:0000256" key="3">
    <source>
        <dbReference type="ARBA" id="ARBA00022448"/>
    </source>
</evidence>
<dbReference type="InterPro" id="IPR017871">
    <property type="entry name" value="ABC_transporter-like_CS"/>
</dbReference>
<dbReference type="InterPro" id="IPR027417">
    <property type="entry name" value="P-loop_NTPase"/>
</dbReference>
<dbReference type="Proteomes" id="UP001611415">
    <property type="component" value="Unassembled WGS sequence"/>
</dbReference>
<dbReference type="PROSITE" id="PS50893">
    <property type="entry name" value="ABC_TRANSPORTER_2"/>
    <property type="match status" value="1"/>
</dbReference>
<evidence type="ECO:0000313" key="11">
    <source>
        <dbReference type="Proteomes" id="UP001611415"/>
    </source>
</evidence>
<evidence type="ECO:0000256" key="4">
    <source>
        <dbReference type="ARBA" id="ARBA00022475"/>
    </source>
</evidence>
<feature type="domain" description="ABC transporter" evidence="9">
    <location>
        <begin position="5"/>
        <end position="251"/>
    </location>
</feature>
<dbReference type="InterPro" id="IPR003439">
    <property type="entry name" value="ABC_transporter-like_ATP-bd"/>
</dbReference>
<dbReference type="Pfam" id="PF08352">
    <property type="entry name" value="oligo_HPY"/>
    <property type="match status" value="1"/>
</dbReference>
<organism evidence="10 11">
    <name type="scientific">Nocardia xishanensis</name>
    <dbReference type="NCBI Taxonomy" id="238964"/>
    <lineage>
        <taxon>Bacteria</taxon>
        <taxon>Bacillati</taxon>
        <taxon>Actinomycetota</taxon>
        <taxon>Actinomycetes</taxon>
        <taxon>Mycobacteriales</taxon>
        <taxon>Nocardiaceae</taxon>
        <taxon>Nocardia</taxon>
    </lineage>
</organism>
<dbReference type="Pfam" id="PF00005">
    <property type="entry name" value="ABC_tran"/>
    <property type="match status" value="1"/>
</dbReference>
<comment type="subcellular location">
    <subcellularLocation>
        <location evidence="1">Cell membrane</location>
        <topology evidence="1">Peripheral membrane protein</topology>
    </subcellularLocation>
</comment>
<dbReference type="GO" id="GO:0005524">
    <property type="term" value="F:ATP binding"/>
    <property type="evidence" value="ECO:0007669"/>
    <property type="project" value="UniProtKB-KW"/>
</dbReference>
<dbReference type="PROSITE" id="PS00211">
    <property type="entry name" value="ABC_TRANSPORTER_1"/>
    <property type="match status" value="1"/>
</dbReference>
<evidence type="ECO:0000256" key="8">
    <source>
        <dbReference type="SAM" id="MobiDB-lite"/>
    </source>
</evidence>
<evidence type="ECO:0000256" key="6">
    <source>
        <dbReference type="ARBA" id="ARBA00022840"/>
    </source>
</evidence>
<accession>A0ABW7X8N0</accession>
<keyword evidence="5" id="KW-0547">Nucleotide-binding</keyword>
<reference evidence="10 11" key="1">
    <citation type="submission" date="2024-10" db="EMBL/GenBank/DDBJ databases">
        <title>The Natural Products Discovery Center: Release of the First 8490 Sequenced Strains for Exploring Actinobacteria Biosynthetic Diversity.</title>
        <authorList>
            <person name="Kalkreuter E."/>
            <person name="Kautsar S.A."/>
            <person name="Yang D."/>
            <person name="Bader C.D."/>
            <person name="Teijaro C.N."/>
            <person name="Fluegel L."/>
            <person name="Davis C.M."/>
            <person name="Simpson J.R."/>
            <person name="Lauterbach L."/>
            <person name="Steele A.D."/>
            <person name="Gui C."/>
            <person name="Meng S."/>
            <person name="Li G."/>
            <person name="Viehrig K."/>
            <person name="Ye F."/>
            <person name="Su P."/>
            <person name="Kiefer A.F."/>
            <person name="Nichols A."/>
            <person name="Cepeda A.J."/>
            <person name="Yan W."/>
            <person name="Fan B."/>
            <person name="Jiang Y."/>
            <person name="Adhikari A."/>
            <person name="Zheng C.-J."/>
            <person name="Schuster L."/>
            <person name="Cowan T.M."/>
            <person name="Smanski M.J."/>
            <person name="Chevrette M.G."/>
            <person name="De Carvalho L.P.S."/>
            <person name="Shen B."/>
        </authorList>
    </citation>
    <scope>NUCLEOTIDE SEQUENCE [LARGE SCALE GENOMIC DNA]</scope>
    <source>
        <strain evidence="10 11">NPDC019275</strain>
    </source>
</reference>
<dbReference type="CDD" id="cd03257">
    <property type="entry name" value="ABC_NikE_OppD_transporters"/>
    <property type="match status" value="1"/>
</dbReference>
<keyword evidence="3" id="KW-0813">Transport</keyword>
<dbReference type="RefSeq" id="WP_357401990.1">
    <property type="nucleotide sequence ID" value="NZ_JBEYCD010000003.1"/>
</dbReference>
<dbReference type="InterPro" id="IPR050388">
    <property type="entry name" value="ABC_Ni/Peptide_Import"/>
</dbReference>
<keyword evidence="6 10" id="KW-0067">ATP-binding</keyword>
<evidence type="ECO:0000256" key="5">
    <source>
        <dbReference type="ARBA" id="ARBA00022741"/>
    </source>
</evidence>
<comment type="similarity">
    <text evidence="2">Belongs to the ABC transporter superfamily.</text>
</comment>
<evidence type="ECO:0000256" key="7">
    <source>
        <dbReference type="ARBA" id="ARBA00023136"/>
    </source>
</evidence>
<dbReference type="SUPFAM" id="SSF52540">
    <property type="entry name" value="P-loop containing nucleoside triphosphate hydrolases"/>
    <property type="match status" value="1"/>
</dbReference>
<feature type="region of interest" description="Disordered" evidence="8">
    <location>
        <begin position="254"/>
        <end position="273"/>
    </location>
</feature>
<keyword evidence="4" id="KW-1003">Cell membrane</keyword>
<evidence type="ECO:0000259" key="9">
    <source>
        <dbReference type="PROSITE" id="PS50893"/>
    </source>
</evidence>
<dbReference type="PANTHER" id="PTHR43297">
    <property type="entry name" value="OLIGOPEPTIDE TRANSPORT ATP-BINDING PROTEIN APPD"/>
    <property type="match status" value="1"/>
</dbReference>
<dbReference type="InterPro" id="IPR003593">
    <property type="entry name" value="AAA+_ATPase"/>
</dbReference>
<protein>
    <submittedName>
        <fullName evidence="10">ABC transporter ATP-binding protein</fullName>
    </submittedName>
</protein>
<sequence length="319" mass="34264">MAALLKVEKLSLSLPAVGGLLRDVGFEVARGEVVGLVGESGSGKTLTGLGVLGLHPPGARVTGRIDFCGEDLLTATPDRLRALRGREVGMIFQEPRSSLDPVMTVGRQIANVLRAHEKMTSTQIRVRTAELLDKVGLADSGRLIRSYPHELSGGMCQRVMIAMALACRPKLLIADEPTTALDVTIQAQILELLRGLTADEDLAVLLISHDIGVISELCDRVVTMYSGEVVDIADRDELLRRPAHPYAQALLQASSRETTPTVVRSAHESPSDGNGCVYRTRCRYAIDACRTTHPDLIGDARSATRCLRAGDLELAGLVA</sequence>
<dbReference type="Gene3D" id="3.40.50.300">
    <property type="entry name" value="P-loop containing nucleotide triphosphate hydrolases"/>
    <property type="match status" value="1"/>
</dbReference>
<name>A0ABW7X8N0_9NOCA</name>
<gene>
    <name evidence="10" type="ORF">ACH49W_29270</name>
</gene>
<keyword evidence="11" id="KW-1185">Reference proteome</keyword>
<proteinExistence type="inferred from homology"/>
<dbReference type="EMBL" id="JBIRYO010000025">
    <property type="protein sequence ID" value="MFI2477485.1"/>
    <property type="molecule type" value="Genomic_DNA"/>
</dbReference>
<keyword evidence="7" id="KW-0472">Membrane</keyword>
<evidence type="ECO:0000313" key="10">
    <source>
        <dbReference type="EMBL" id="MFI2477485.1"/>
    </source>
</evidence>
<evidence type="ECO:0000256" key="1">
    <source>
        <dbReference type="ARBA" id="ARBA00004202"/>
    </source>
</evidence>
<evidence type="ECO:0000256" key="2">
    <source>
        <dbReference type="ARBA" id="ARBA00005417"/>
    </source>
</evidence>
<dbReference type="SMART" id="SM00382">
    <property type="entry name" value="AAA"/>
    <property type="match status" value="1"/>
</dbReference>
<dbReference type="PANTHER" id="PTHR43297:SF2">
    <property type="entry name" value="DIPEPTIDE TRANSPORT ATP-BINDING PROTEIN DPPD"/>
    <property type="match status" value="1"/>
</dbReference>
<comment type="caution">
    <text evidence="10">The sequence shown here is derived from an EMBL/GenBank/DDBJ whole genome shotgun (WGS) entry which is preliminary data.</text>
</comment>
<dbReference type="InterPro" id="IPR013563">
    <property type="entry name" value="Oligopep_ABC_C"/>
</dbReference>